<comment type="similarity">
    <text evidence="1">Belongs to the membrane fusion protein (MFP) (TC 8.A.1) family.</text>
</comment>
<dbReference type="AlphaFoldDB" id="A0A1I1EGJ8"/>
<feature type="coiled-coil region" evidence="2">
    <location>
        <begin position="108"/>
        <end position="222"/>
    </location>
</feature>
<keyword evidence="2" id="KW-0175">Coiled coil</keyword>
<dbReference type="InterPro" id="IPR058625">
    <property type="entry name" value="MdtA-like_BSH"/>
</dbReference>
<dbReference type="OrthoDB" id="8524475at2"/>
<name>A0A1I1EGJ8_9GAMM</name>
<dbReference type="STRING" id="1122252.SAMN05660443_0495"/>
<dbReference type="Gene3D" id="2.40.50.100">
    <property type="match status" value="1"/>
</dbReference>
<evidence type="ECO:0000259" key="3">
    <source>
        <dbReference type="Pfam" id="PF25917"/>
    </source>
</evidence>
<evidence type="ECO:0000256" key="2">
    <source>
        <dbReference type="SAM" id="Coils"/>
    </source>
</evidence>
<evidence type="ECO:0000256" key="1">
    <source>
        <dbReference type="ARBA" id="ARBA00009477"/>
    </source>
</evidence>
<dbReference type="RefSeq" id="WP_091958623.1">
    <property type="nucleotide sequence ID" value="NZ_FOLH01000001.1"/>
</dbReference>
<dbReference type="Gene3D" id="1.10.287.470">
    <property type="entry name" value="Helix hairpin bin"/>
    <property type="match status" value="1"/>
</dbReference>
<accession>A0A1I1EGJ8</accession>
<dbReference type="Pfam" id="PF25917">
    <property type="entry name" value="BSH_RND"/>
    <property type="match status" value="1"/>
</dbReference>
<dbReference type="GO" id="GO:0015562">
    <property type="term" value="F:efflux transmembrane transporter activity"/>
    <property type="evidence" value="ECO:0007669"/>
    <property type="project" value="TreeGrafter"/>
</dbReference>
<proteinExistence type="inferred from homology"/>
<dbReference type="PANTHER" id="PTHR30469">
    <property type="entry name" value="MULTIDRUG RESISTANCE PROTEIN MDTA"/>
    <property type="match status" value="1"/>
</dbReference>
<dbReference type="Gene3D" id="2.40.30.170">
    <property type="match status" value="1"/>
</dbReference>
<organism evidence="4 5">
    <name type="scientific">Marinospirillum celere</name>
    <dbReference type="NCBI Taxonomy" id="1122252"/>
    <lineage>
        <taxon>Bacteria</taxon>
        <taxon>Pseudomonadati</taxon>
        <taxon>Pseudomonadota</taxon>
        <taxon>Gammaproteobacteria</taxon>
        <taxon>Oceanospirillales</taxon>
        <taxon>Oceanospirillaceae</taxon>
        <taxon>Marinospirillum</taxon>
    </lineage>
</organism>
<keyword evidence="5" id="KW-1185">Reference proteome</keyword>
<gene>
    <name evidence="4" type="ORF">SAMN05660443_0495</name>
</gene>
<protein>
    <submittedName>
        <fullName evidence="4">HlyD family secretion protein</fullName>
    </submittedName>
</protein>
<evidence type="ECO:0000313" key="5">
    <source>
        <dbReference type="Proteomes" id="UP000199058"/>
    </source>
</evidence>
<evidence type="ECO:0000313" key="4">
    <source>
        <dbReference type="EMBL" id="SFB84478.1"/>
    </source>
</evidence>
<dbReference type="Proteomes" id="UP000199058">
    <property type="component" value="Unassembled WGS sequence"/>
</dbReference>
<reference evidence="4 5" key="1">
    <citation type="submission" date="2016-10" db="EMBL/GenBank/DDBJ databases">
        <authorList>
            <person name="de Groot N.N."/>
        </authorList>
    </citation>
    <scope>NUCLEOTIDE SEQUENCE [LARGE SCALE GENOMIC DNA]</scope>
    <source>
        <strain evidence="4 5">DSM 18438</strain>
    </source>
</reference>
<sequence length="411" mass="45861">MPALLKRFLPFLIILLALLGFVLLRMTRPEPPAAGDEERRWPITVVEIQAGDYAPSLRVFGELTSNTDAQLRARAAGDVQEIHVREGQRVAEGDLLITLDDLDARALYQQREAEMADISAQLEQLQSQHRVDRQALDQEEAMLLLTERQYERLRQLLATNRASQREVDEAQLALAQQRLAVINRELAIEQFTSRQQQLKSNLQRAETQLAMARRDLEATRLKAPVDLRVQEIQVSRGDRVAANEPLVSVFVPEQVELLARLPVSRLATLRSALDQGLTLKAETQVDGQTLIFELQELAGRTQDTAGIKAVFSLLEGDPEGLALGRFIDANLALPVEKGVYWLPADAVQGRNRVYRVLDERLEGLNVEALGQLLVDGQPGVLVRSEELTSGDRVMTNRLPNAMTGLLVEAVE</sequence>
<dbReference type="SUPFAM" id="SSF111369">
    <property type="entry name" value="HlyD-like secretion proteins"/>
    <property type="match status" value="2"/>
</dbReference>
<dbReference type="EMBL" id="FOLH01000001">
    <property type="protein sequence ID" value="SFB84478.1"/>
    <property type="molecule type" value="Genomic_DNA"/>
</dbReference>
<dbReference type="GO" id="GO:1990281">
    <property type="term" value="C:efflux pump complex"/>
    <property type="evidence" value="ECO:0007669"/>
    <property type="project" value="TreeGrafter"/>
</dbReference>
<feature type="domain" description="Multidrug resistance protein MdtA-like barrel-sandwich hybrid" evidence="3">
    <location>
        <begin position="69"/>
        <end position="248"/>
    </location>
</feature>